<accession>A0A4S4DWB0</accession>
<dbReference type="SUPFAM" id="SSF56176">
    <property type="entry name" value="FAD-binding/transporter-associated domain-like"/>
    <property type="match status" value="1"/>
</dbReference>
<evidence type="ECO:0000256" key="4">
    <source>
        <dbReference type="ARBA" id="ARBA00022729"/>
    </source>
</evidence>
<gene>
    <name evidence="9" type="ORF">TEA_024214</name>
</gene>
<keyword evidence="6" id="KW-1015">Disulfide bond</keyword>
<dbReference type="FunFam" id="3.30.43.10:FF:000004">
    <property type="entry name" value="Berberine bridge enzyme-like 15"/>
    <property type="match status" value="1"/>
</dbReference>
<keyword evidence="3" id="KW-0285">Flavoprotein</keyword>
<dbReference type="InterPro" id="IPR036318">
    <property type="entry name" value="FAD-bd_PCMH-like_sf"/>
</dbReference>
<evidence type="ECO:0000256" key="7">
    <source>
        <dbReference type="ARBA" id="ARBA00023180"/>
    </source>
</evidence>
<keyword evidence="4" id="KW-0732">Signal</keyword>
<comment type="caution">
    <text evidence="9">The sequence shown here is derived from an EMBL/GenBank/DDBJ whole genome shotgun (WGS) entry which is preliminary data.</text>
</comment>
<evidence type="ECO:0000259" key="8">
    <source>
        <dbReference type="Pfam" id="PF01565"/>
    </source>
</evidence>
<dbReference type="PANTHER" id="PTHR32448">
    <property type="entry name" value="OS08G0158400 PROTEIN"/>
    <property type="match status" value="1"/>
</dbReference>
<organism evidence="9 10">
    <name type="scientific">Camellia sinensis var. sinensis</name>
    <name type="common">China tea</name>
    <dbReference type="NCBI Taxonomy" id="542762"/>
    <lineage>
        <taxon>Eukaryota</taxon>
        <taxon>Viridiplantae</taxon>
        <taxon>Streptophyta</taxon>
        <taxon>Embryophyta</taxon>
        <taxon>Tracheophyta</taxon>
        <taxon>Spermatophyta</taxon>
        <taxon>Magnoliopsida</taxon>
        <taxon>eudicotyledons</taxon>
        <taxon>Gunneridae</taxon>
        <taxon>Pentapetalae</taxon>
        <taxon>asterids</taxon>
        <taxon>Ericales</taxon>
        <taxon>Theaceae</taxon>
        <taxon>Camellia</taxon>
    </lineage>
</organism>
<comment type="cofactor">
    <cofactor evidence="1">
        <name>FAD</name>
        <dbReference type="ChEBI" id="CHEBI:57692"/>
    </cofactor>
</comment>
<reference evidence="9 10" key="1">
    <citation type="journal article" date="2018" name="Proc. Natl. Acad. Sci. U.S.A.">
        <title>Draft genome sequence of Camellia sinensis var. sinensis provides insights into the evolution of the tea genome and tea quality.</title>
        <authorList>
            <person name="Wei C."/>
            <person name="Yang H."/>
            <person name="Wang S."/>
            <person name="Zhao J."/>
            <person name="Liu C."/>
            <person name="Gao L."/>
            <person name="Xia E."/>
            <person name="Lu Y."/>
            <person name="Tai Y."/>
            <person name="She G."/>
            <person name="Sun J."/>
            <person name="Cao H."/>
            <person name="Tong W."/>
            <person name="Gao Q."/>
            <person name="Li Y."/>
            <person name="Deng W."/>
            <person name="Jiang X."/>
            <person name="Wang W."/>
            <person name="Chen Q."/>
            <person name="Zhang S."/>
            <person name="Li H."/>
            <person name="Wu J."/>
            <person name="Wang P."/>
            <person name="Li P."/>
            <person name="Shi C."/>
            <person name="Zheng F."/>
            <person name="Jian J."/>
            <person name="Huang B."/>
            <person name="Shan D."/>
            <person name="Shi M."/>
            <person name="Fang C."/>
            <person name="Yue Y."/>
            <person name="Li F."/>
            <person name="Li D."/>
            <person name="Wei S."/>
            <person name="Han B."/>
            <person name="Jiang C."/>
            <person name="Yin Y."/>
            <person name="Xia T."/>
            <person name="Zhang Z."/>
            <person name="Bennetzen J.L."/>
            <person name="Zhao S."/>
            <person name="Wan X."/>
        </authorList>
    </citation>
    <scope>NUCLEOTIDE SEQUENCE [LARGE SCALE GENOMIC DNA]</scope>
    <source>
        <strain evidence="10">cv. Shuchazao</strain>
        <tissue evidence="9">Leaf</tissue>
    </source>
</reference>
<dbReference type="Pfam" id="PF01565">
    <property type="entry name" value="FAD_binding_4"/>
    <property type="match status" value="1"/>
</dbReference>
<dbReference type="Gene3D" id="3.30.43.10">
    <property type="entry name" value="Uridine Diphospho-n-acetylenolpyruvylglucosamine Reductase, domain 2"/>
    <property type="match status" value="1"/>
</dbReference>
<evidence type="ECO:0000313" key="10">
    <source>
        <dbReference type="Proteomes" id="UP000306102"/>
    </source>
</evidence>
<dbReference type="EMBL" id="SDRB02009832">
    <property type="protein sequence ID" value="THG07642.1"/>
    <property type="molecule type" value="Genomic_DNA"/>
</dbReference>
<keyword evidence="10" id="KW-1185">Reference proteome</keyword>
<evidence type="ECO:0000256" key="3">
    <source>
        <dbReference type="ARBA" id="ARBA00022630"/>
    </source>
</evidence>
<evidence type="ECO:0000256" key="6">
    <source>
        <dbReference type="ARBA" id="ARBA00023157"/>
    </source>
</evidence>
<dbReference type="AlphaFoldDB" id="A0A4S4DWB0"/>
<evidence type="ECO:0000313" key="9">
    <source>
        <dbReference type="EMBL" id="THG07642.1"/>
    </source>
</evidence>
<name>A0A4S4DWB0_CAMSN</name>
<keyword evidence="5" id="KW-0274">FAD</keyword>
<feature type="domain" description="FAD linked oxidase N-terminal" evidence="8">
    <location>
        <begin position="93"/>
        <end position="177"/>
    </location>
</feature>
<evidence type="ECO:0000256" key="2">
    <source>
        <dbReference type="ARBA" id="ARBA00005466"/>
    </source>
</evidence>
<dbReference type="GO" id="GO:0050660">
    <property type="term" value="F:flavin adenine dinucleotide binding"/>
    <property type="evidence" value="ECO:0007669"/>
    <property type="project" value="InterPro"/>
</dbReference>
<proteinExistence type="inferred from homology"/>
<comment type="similarity">
    <text evidence="2">Belongs to the oxygen-dependent FAD-linked oxidoreductase family.</text>
</comment>
<sequence>MYRIQAATYRDSDVTDAKFILTGIPVSIRLGTPIFRYEPAVTHAFLECLENHSQFSSYPISGIIYTPNNSSYPTVLQHYIRNLRYNMSTTRKPLLILTPMHESHIQSAITCAKTHSLQMKIGSGGHDYEGISYWSEVPFFILDMFNLRSINVNMEDETAWVQAGATVGEMLYKIAEKAIPTVSLLEYALLWVSVAI</sequence>
<evidence type="ECO:0000256" key="1">
    <source>
        <dbReference type="ARBA" id="ARBA00001974"/>
    </source>
</evidence>
<dbReference type="Proteomes" id="UP000306102">
    <property type="component" value="Unassembled WGS sequence"/>
</dbReference>
<evidence type="ECO:0000256" key="5">
    <source>
        <dbReference type="ARBA" id="ARBA00022827"/>
    </source>
</evidence>
<dbReference type="STRING" id="542762.A0A4S4DWB0"/>
<dbReference type="InterPro" id="IPR006094">
    <property type="entry name" value="Oxid_FAD_bind_N"/>
</dbReference>
<dbReference type="InterPro" id="IPR016167">
    <property type="entry name" value="FAD-bd_PCMH_sub1"/>
</dbReference>
<protein>
    <recommendedName>
        <fullName evidence="8">FAD linked oxidase N-terminal domain-containing protein</fullName>
    </recommendedName>
</protein>
<keyword evidence="7" id="KW-0325">Glycoprotein</keyword>